<comment type="caution">
    <text evidence="2">The sequence shown here is derived from an EMBL/GenBank/DDBJ whole genome shotgun (WGS) entry which is preliminary data.</text>
</comment>
<name>A0A1J5RHA7_9ZZZZ</name>
<evidence type="ECO:0000256" key="1">
    <source>
        <dbReference type="SAM" id="Phobius"/>
    </source>
</evidence>
<protein>
    <recommendedName>
        <fullName evidence="3">Transmembrane protein</fullName>
    </recommendedName>
</protein>
<proteinExistence type="predicted"/>
<dbReference type="InterPro" id="IPR011990">
    <property type="entry name" value="TPR-like_helical_dom_sf"/>
</dbReference>
<gene>
    <name evidence="2" type="ORF">GALL_267170</name>
</gene>
<evidence type="ECO:0000313" key="2">
    <source>
        <dbReference type="EMBL" id="OIQ91383.1"/>
    </source>
</evidence>
<feature type="transmembrane region" description="Helical" evidence="1">
    <location>
        <begin position="64"/>
        <end position="87"/>
    </location>
</feature>
<keyword evidence="1" id="KW-1133">Transmembrane helix</keyword>
<accession>A0A1J5RHA7</accession>
<organism evidence="2">
    <name type="scientific">mine drainage metagenome</name>
    <dbReference type="NCBI Taxonomy" id="410659"/>
    <lineage>
        <taxon>unclassified sequences</taxon>
        <taxon>metagenomes</taxon>
        <taxon>ecological metagenomes</taxon>
    </lineage>
</organism>
<keyword evidence="1" id="KW-0812">Transmembrane</keyword>
<dbReference type="AlphaFoldDB" id="A0A1J5RHA7"/>
<reference evidence="2" key="1">
    <citation type="submission" date="2016-10" db="EMBL/GenBank/DDBJ databases">
        <title>Sequence of Gallionella enrichment culture.</title>
        <authorList>
            <person name="Poehlein A."/>
            <person name="Muehling M."/>
            <person name="Daniel R."/>
        </authorList>
    </citation>
    <scope>NUCLEOTIDE SEQUENCE</scope>
</reference>
<sequence>MNRFLLASMGLLLDVSAVATISLKIGSDWVLFLFLLQHAAASVLLALAGWHFMPAKFRHPRRLVTLLLFNASFFIPLLGLFGVYAAAQLSAFRRREHVVQPFAHLVLPEFVLSLREPEIKFSQGGIKSRLAHTSIPTTRRLQSLLALQGIPARVSSPLLQNMLSDASDDIRLVAYGLLDSREKKITAQIHAELVNLRSAESKELRLIGLKHLAELYWEMIYAGLAQGDLRTHALNQALYYADAALHLEKEDTGLLFLKGRALLESGRYEEAQLILGLAVSHGLPESRALPYIVEIAFNRRDYRTVQDLLSRLAGYQVTPIMKSAINFWVSKPGHQELVSLKENIV</sequence>
<feature type="transmembrane region" description="Helical" evidence="1">
    <location>
        <begin position="29"/>
        <end position="52"/>
    </location>
</feature>
<dbReference type="EMBL" id="MLJW01000261">
    <property type="protein sequence ID" value="OIQ91383.1"/>
    <property type="molecule type" value="Genomic_DNA"/>
</dbReference>
<evidence type="ECO:0008006" key="3">
    <source>
        <dbReference type="Google" id="ProtNLM"/>
    </source>
</evidence>
<dbReference type="SUPFAM" id="SSF48452">
    <property type="entry name" value="TPR-like"/>
    <property type="match status" value="1"/>
</dbReference>
<keyword evidence="1" id="KW-0472">Membrane</keyword>